<keyword evidence="6" id="KW-0472">Membrane</keyword>
<keyword evidence="8" id="KW-0732">Signal</keyword>
<evidence type="ECO:0000256" key="5">
    <source>
        <dbReference type="ARBA" id="ARBA00022692"/>
    </source>
</evidence>
<gene>
    <name evidence="9" type="ORF">SAMN05444003_0012</name>
</gene>
<dbReference type="GO" id="GO:0015288">
    <property type="term" value="F:porin activity"/>
    <property type="evidence" value="ECO:0007669"/>
    <property type="project" value="TreeGrafter"/>
</dbReference>
<keyword evidence="7" id="KW-0998">Cell outer membrane</keyword>
<evidence type="ECO:0000256" key="1">
    <source>
        <dbReference type="ARBA" id="ARBA00004442"/>
    </source>
</evidence>
<keyword evidence="10" id="KW-1185">Reference proteome</keyword>
<dbReference type="PANTHER" id="PTHR30026">
    <property type="entry name" value="OUTER MEMBRANE PROTEIN TOLC"/>
    <property type="match status" value="1"/>
</dbReference>
<comment type="similarity">
    <text evidence="2">Belongs to the outer membrane factor (OMF) (TC 1.B.17) family.</text>
</comment>
<evidence type="ECO:0000256" key="8">
    <source>
        <dbReference type="SAM" id="SignalP"/>
    </source>
</evidence>
<name>A0A1M5KZA0_9RHOB</name>
<dbReference type="GO" id="GO:1990281">
    <property type="term" value="C:efflux pump complex"/>
    <property type="evidence" value="ECO:0007669"/>
    <property type="project" value="TreeGrafter"/>
</dbReference>
<dbReference type="Proteomes" id="UP000184074">
    <property type="component" value="Unassembled WGS sequence"/>
</dbReference>
<dbReference type="InterPro" id="IPR051906">
    <property type="entry name" value="TolC-like"/>
</dbReference>
<dbReference type="OrthoDB" id="9789368at2"/>
<dbReference type="Gene3D" id="1.20.1600.10">
    <property type="entry name" value="Outer membrane efflux proteins (OEP)"/>
    <property type="match status" value="1"/>
</dbReference>
<dbReference type="InterPro" id="IPR010130">
    <property type="entry name" value="T1SS_OMP_TolC"/>
</dbReference>
<keyword evidence="5" id="KW-0812">Transmembrane</keyword>
<reference evidence="9 10" key="1">
    <citation type="submission" date="2016-11" db="EMBL/GenBank/DDBJ databases">
        <authorList>
            <person name="Jaros S."/>
            <person name="Januszkiewicz K."/>
            <person name="Wedrychowicz H."/>
        </authorList>
    </citation>
    <scope>NUCLEOTIDE SEQUENCE [LARGE SCALE GENOMIC DNA]</scope>
    <source>
        <strain evidence="9 10">DSM 28715</strain>
    </source>
</reference>
<dbReference type="EMBL" id="FQXB01000001">
    <property type="protein sequence ID" value="SHG58154.1"/>
    <property type="molecule type" value="Genomic_DNA"/>
</dbReference>
<evidence type="ECO:0000256" key="3">
    <source>
        <dbReference type="ARBA" id="ARBA00022448"/>
    </source>
</evidence>
<dbReference type="GO" id="GO:0009279">
    <property type="term" value="C:cell outer membrane"/>
    <property type="evidence" value="ECO:0007669"/>
    <property type="project" value="UniProtKB-SubCell"/>
</dbReference>
<evidence type="ECO:0000313" key="9">
    <source>
        <dbReference type="EMBL" id="SHG58154.1"/>
    </source>
</evidence>
<comment type="subcellular location">
    <subcellularLocation>
        <location evidence="1">Cell outer membrane</location>
    </subcellularLocation>
</comment>
<evidence type="ECO:0000256" key="4">
    <source>
        <dbReference type="ARBA" id="ARBA00022452"/>
    </source>
</evidence>
<dbReference type="NCBIfam" id="TIGR01844">
    <property type="entry name" value="type_I_sec_TolC"/>
    <property type="match status" value="1"/>
</dbReference>
<keyword evidence="4" id="KW-1134">Transmembrane beta strand</keyword>
<evidence type="ECO:0000256" key="7">
    <source>
        <dbReference type="ARBA" id="ARBA00023237"/>
    </source>
</evidence>
<feature type="chain" id="PRO_5012183565" evidence="8">
    <location>
        <begin position="24"/>
        <end position="452"/>
    </location>
</feature>
<organism evidence="9 10">
    <name type="scientific">Cognatiyoonia sediminum</name>
    <dbReference type="NCBI Taxonomy" id="1508389"/>
    <lineage>
        <taxon>Bacteria</taxon>
        <taxon>Pseudomonadati</taxon>
        <taxon>Pseudomonadota</taxon>
        <taxon>Alphaproteobacteria</taxon>
        <taxon>Rhodobacterales</taxon>
        <taxon>Paracoccaceae</taxon>
        <taxon>Cognatiyoonia</taxon>
    </lineage>
</organism>
<dbReference type="SUPFAM" id="SSF56954">
    <property type="entry name" value="Outer membrane efflux proteins (OEP)"/>
    <property type="match status" value="1"/>
</dbReference>
<evidence type="ECO:0000256" key="6">
    <source>
        <dbReference type="ARBA" id="ARBA00023136"/>
    </source>
</evidence>
<evidence type="ECO:0000256" key="2">
    <source>
        <dbReference type="ARBA" id="ARBA00007613"/>
    </source>
</evidence>
<dbReference type="Pfam" id="PF02321">
    <property type="entry name" value="OEP"/>
    <property type="match status" value="2"/>
</dbReference>
<proteinExistence type="inferred from homology"/>
<feature type="signal peptide" evidence="8">
    <location>
        <begin position="1"/>
        <end position="23"/>
    </location>
</feature>
<dbReference type="STRING" id="1508389.SAMN05444003_0012"/>
<dbReference type="GO" id="GO:0015562">
    <property type="term" value="F:efflux transmembrane transporter activity"/>
    <property type="evidence" value="ECO:0007669"/>
    <property type="project" value="InterPro"/>
</dbReference>
<sequence>MMFRKYLAIVLGVATLSAPAARAETLIDALTDAYNHSGLLEQNRALLRAADEDVAIALSATKPVVNWSASANYSNPRPPGADLVTENIAISGQLTLYDGGANQLAVDAQKEIVLATRQSLVDVEQQVLFRAVQAYMNVRRSLEFVALRESNVRLITQELRAAEDRFEVGEVTRTDVSLAEARLAAARSLLASAQGSLAQSVEEFRAAVGRAPNQPAPASAAPVSRTVGDAKAYAVRNHPNILEVRHSVAAAELNIMRAEAATRPIVTLGGQIAVDGDFNDSRSFNLTASGPIYAGGRIAAQKRQLIARRDATRAGLHLTRHNLEQQVGNAYANLAVARASRQASDEQTRAATVAFRGVREEASLGSRTTLDVLNAEQELLDARTNTISAQADEVIASYSVLLSMGLLTADHLRLPVQQYDPTEYYNLVKDAPAGLSAQGRALDRVLEAIGQN</sequence>
<evidence type="ECO:0000313" key="10">
    <source>
        <dbReference type="Proteomes" id="UP000184074"/>
    </source>
</evidence>
<dbReference type="AlphaFoldDB" id="A0A1M5KZA0"/>
<accession>A0A1M5KZA0</accession>
<keyword evidence="3" id="KW-0813">Transport</keyword>
<protein>
    <submittedName>
        <fullName evidence="9">Outer membrane protein</fullName>
    </submittedName>
</protein>
<dbReference type="InterPro" id="IPR003423">
    <property type="entry name" value="OMP_efflux"/>
</dbReference>
<dbReference type="RefSeq" id="WP_072898329.1">
    <property type="nucleotide sequence ID" value="NZ_FQXB01000001.1"/>
</dbReference>
<dbReference type="PANTHER" id="PTHR30026:SF22">
    <property type="entry name" value="OUTER MEMBRANE EFFLUX PROTEIN"/>
    <property type="match status" value="1"/>
</dbReference>